<proteinExistence type="predicted"/>
<sequence length="399" mass="46250">MLTAVNEEGQIVQLAGQPLDRIEKRLYYCPACAEPVIPKCGSEKIWHFAHKANGICPQGGETAYHLLGKKRLYDWLTSQGVDAKIEYYLSELQQRPDIYFVRNQKAYVLEFQCATVPIDTILARTKVYKQHDIHVLWILGHKRVHAQKPPFHRLQQFDWSFAPPEDHPNNLLTFCPHSNMFTEFHSICPVTKTKIIAQTTTYAAQQFSVYRALHATKKRSPLQLTPYWLTAKKSWRSAAYWQSAYKQGLPRKYYEATGTSISLVPGFIGIPSKGSEAFAHSVWDWQCIVFVTFLYPYMLSRKPIKSEAVKQWLTQAIEQKLLVVRPCIYCERDPFEAIQSYIEQLVHLEVCQKKANAYVFLNALTMPRMIDEALREDEKMLSVLQKSKKAHQGRSFQWI</sequence>
<comment type="caution">
    <text evidence="4">The sequence shown here is derived from an EMBL/GenBank/DDBJ whole genome shotgun (WGS) entry which is preliminary data.</text>
</comment>
<dbReference type="OrthoDB" id="3784230at2"/>
<reference evidence="4 5" key="1">
    <citation type="submission" date="2019-03" db="EMBL/GenBank/DDBJ databases">
        <title>Genomic Encyclopedia of Type Strains, Phase IV (KMG-IV): sequencing the most valuable type-strain genomes for metagenomic binning, comparative biology and taxonomic classification.</title>
        <authorList>
            <person name="Goeker M."/>
        </authorList>
    </citation>
    <scope>NUCLEOTIDE SEQUENCE [LARGE SCALE GENOMIC DNA]</scope>
    <source>
        <strain evidence="4 5">DSM 28697</strain>
    </source>
</reference>
<evidence type="ECO:0000259" key="3">
    <source>
        <dbReference type="Pfam" id="PF25166"/>
    </source>
</evidence>
<feature type="domain" description="Competence protein CoiA nuclease-like" evidence="1">
    <location>
        <begin position="61"/>
        <end position="214"/>
    </location>
</feature>
<evidence type="ECO:0000259" key="2">
    <source>
        <dbReference type="Pfam" id="PF25164"/>
    </source>
</evidence>
<dbReference type="Pfam" id="PF25166">
    <property type="entry name" value="CoiA_C"/>
    <property type="match status" value="1"/>
</dbReference>
<evidence type="ECO:0000313" key="4">
    <source>
        <dbReference type="EMBL" id="TDQ42136.1"/>
    </source>
</evidence>
<dbReference type="Proteomes" id="UP000295632">
    <property type="component" value="Unassembled WGS sequence"/>
</dbReference>
<dbReference type="InterPro" id="IPR057253">
    <property type="entry name" value="CoiA-like_N"/>
</dbReference>
<dbReference type="RefSeq" id="WP_133579026.1">
    <property type="nucleotide sequence ID" value="NZ_SNYJ01000002.1"/>
</dbReference>
<dbReference type="InterPro" id="IPR010330">
    <property type="entry name" value="CoiA_nuc"/>
</dbReference>
<dbReference type="Pfam" id="PF25164">
    <property type="entry name" value="CoiA_N"/>
    <property type="match status" value="1"/>
</dbReference>
<feature type="domain" description="Competence protein CoiA C-terminal" evidence="3">
    <location>
        <begin position="228"/>
        <end position="373"/>
    </location>
</feature>
<name>A0A4R6U8K4_9BACI</name>
<dbReference type="InterPro" id="IPR021176">
    <property type="entry name" value="Competence-induced_CoiA"/>
</dbReference>
<dbReference type="PIRSF" id="PIRSF007487">
    <property type="entry name" value="Competence-induced_CoiA_bac"/>
    <property type="match status" value="1"/>
</dbReference>
<evidence type="ECO:0000313" key="5">
    <source>
        <dbReference type="Proteomes" id="UP000295632"/>
    </source>
</evidence>
<dbReference type="EMBL" id="SNYJ01000002">
    <property type="protein sequence ID" value="TDQ42136.1"/>
    <property type="molecule type" value="Genomic_DNA"/>
</dbReference>
<feature type="domain" description="Competence protein CoiA-like N-terminal" evidence="2">
    <location>
        <begin position="20"/>
        <end position="57"/>
    </location>
</feature>
<protein>
    <submittedName>
        <fullName evidence="4">Competence CoiA-like predicted nuclease</fullName>
    </submittedName>
</protein>
<keyword evidence="5" id="KW-1185">Reference proteome</keyword>
<gene>
    <name evidence="4" type="ORF">EV213_102166</name>
</gene>
<dbReference type="InterPro" id="IPR057252">
    <property type="entry name" value="CoiA_C"/>
</dbReference>
<accession>A0A4R6U8K4</accession>
<dbReference type="AlphaFoldDB" id="A0A4R6U8K4"/>
<evidence type="ECO:0000259" key="1">
    <source>
        <dbReference type="Pfam" id="PF06054"/>
    </source>
</evidence>
<organism evidence="4 5">
    <name type="scientific">Aureibacillus halotolerans</name>
    <dbReference type="NCBI Taxonomy" id="1508390"/>
    <lineage>
        <taxon>Bacteria</taxon>
        <taxon>Bacillati</taxon>
        <taxon>Bacillota</taxon>
        <taxon>Bacilli</taxon>
        <taxon>Bacillales</taxon>
        <taxon>Bacillaceae</taxon>
        <taxon>Aureibacillus</taxon>
    </lineage>
</organism>
<dbReference type="Pfam" id="PF06054">
    <property type="entry name" value="CoiA_nuc"/>
    <property type="match status" value="1"/>
</dbReference>